<dbReference type="GO" id="GO:0005886">
    <property type="term" value="C:plasma membrane"/>
    <property type="evidence" value="ECO:0007669"/>
    <property type="project" value="TreeGrafter"/>
</dbReference>
<dbReference type="InterPro" id="IPR014756">
    <property type="entry name" value="Ig_E-set"/>
</dbReference>
<organism evidence="3 4">
    <name type="scientific">Podilymbus podiceps</name>
    <name type="common">Pied-billed grebe</name>
    <dbReference type="NCBI Taxonomy" id="9252"/>
    <lineage>
        <taxon>Eukaryota</taxon>
        <taxon>Metazoa</taxon>
        <taxon>Chordata</taxon>
        <taxon>Craniata</taxon>
        <taxon>Vertebrata</taxon>
        <taxon>Euteleostomi</taxon>
        <taxon>Archelosauria</taxon>
        <taxon>Archosauria</taxon>
        <taxon>Dinosauria</taxon>
        <taxon>Saurischia</taxon>
        <taxon>Theropoda</taxon>
        <taxon>Coelurosauria</taxon>
        <taxon>Aves</taxon>
        <taxon>Neognathae</taxon>
        <taxon>Neoaves</taxon>
        <taxon>Mirandornithes</taxon>
        <taxon>Podicipediformes</taxon>
        <taxon>Podicipedidae</taxon>
        <taxon>Podilymbus</taxon>
    </lineage>
</organism>
<evidence type="ECO:0000259" key="2">
    <source>
        <dbReference type="SMART" id="SM01017"/>
    </source>
</evidence>
<dbReference type="InterPro" id="IPR011022">
    <property type="entry name" value="Arrestin_C-like"/>
</dbReference>
<dbReference type="Pfam" id="PF00339">
    <property type="entry name" value="Arrestin_N"/>
    <property type="match status" value="1"/>
</dbReference>
<comment type="caution">
    <text evidence="3">The sequence shown here is derived from an EMBL/GenBank/DDBJ whole genome shotgun (WGS) entry which is preliminary data.</text>
</comment>
<dbReference type="Gene3D" id="2.60.40.640">
    <property type="match status" value="2"/>
</dbReference>
<dbReference type="InterPro" id="IPR050357">
    <property type="entry name" value="Arrestin_domain-protein"/>
</dbReference>
<dbReference type="Pfam" id="PF02752">
    <property type="entry name" value="Arrestin_C"/>
    <property type="match status" value="1"/>
</dbReference>
<name>A0A7L0T009_PODPO</name>
<dbReference type="OrthoDB" id="2333384at2759"/>
<gene>
    <name evidence="3" type="primary">Arrdc2</name>
    <name evidence="3" type="ORF">PODPOD_R13638</name>
</gene>
<dbReference type="EMBL" id="VXAO01000490">
    <property type="protein sequence ID" value="NXL47753.1"/>
    <property type="molecule type" value="Genomic_DNA"/>
</dbReference>
<dbReference type="SUPFAM" id="SSF81296">
    <property type="entry name" value="E set domains"/>
    <property type="match status" value="2"/>
</dbReference>
<feature type="non-terminal residue" evidence="3">
    <location>
        <position position="1"/>
    </location>
</feature>
<feature type="domain" description="Arrestin C-terminal-like" evidence="2">
    <location>
        <begin position="176"/>
        <end position="303"/>
    </location>
</feature>
<dbReference type="PANTHER" id="PTHR11188:SF48">
    <property type="entry name" value="ARRESTIN DOMAIN-CONTAINING PROTEIN 2"/>
    <property type="match status" value="1"/>
</dbReference>
<dbReference type="InterPro" id="IPR011021">
    <property type="entry name" value="Arrestin-like_N"/>
</dbReference>
<evidence type="ECO:0000313" key="4">
    <source>
        <dbReference type="Proteomes" id="UP000555275"/>
    </source>
</evidence>
<evidence type="ECO:0000256" key="1">
    <source>
        <dbReference type="ARBA" id="ARBA00005298"/>
    </source>
</evidence>
<sequence>QPLGRIRSLALKLEEGRTWGAYGSGELLHGRVQLELRGALRLRALEVYAHGCASVHWLESRSVGLNIVYRDYTAYQTFLCRRCQLIPDNGEVIVLQAGRHEFPFTFQLPETLATSFEGKHGSVRYWVKAKLHRPWSTVKKVKKEFTVIEPIDINTPALLAPQAGAKEKLARAWYCNRGQVSVTAKIDRKGYTPGEVIPIFAEIDNCTSRAVVPKAAIIQTQTFIARGTKKQKKSVVTSIVGDAIAAGKREVWHGRALKIPPVGPSILQCRILQVEYSLKVCVDIPGTSKLLLELPLVIGTIPLHPFGSRTSSVSSQYSVNLDWLSTIPEQLEAPPEYSAVVSSPEAEQSLAPPCRSELGGILEGPFFAYIQEFRFRPPPLYSEIDPNPPSENNIRPRCMTC</sequence>
<evidence type="ECO:0000313" key="3">
    <source>
        <dbReference type="EMBL" id="NXL47753.1"/>
    </source>
</evidence>
<dbReference type="PANTHER" id="PTHR11188">
    <property type="entry name" value="ARRESTIN DOMAIN CONTAINING PROTEIN"/>
    <property type="match status" value="1"/>
</dbReference>
<feature type="non-terminal residue" evidence="3">
    <location>
        <position position="401"/>
    </location>
</feature>
<keyword evidence="4" id="KW-1185">Reference proteome</keyword>
<dbReference type="InterPro" id="IPR014752">
    <property type="entry name" value="Arrestin-like_C"/>
</dbReference>
<dbReference type="Proteomes" id="UP000555275">
    <property type="component" value="Unassembled WGS sequence"/>
</dbReference>
<protein>
    <submittedName>
        <fullName evidence="3">ARRD2 protein</fullName>
    </submittedName>
</protein>
<reference evidence="3 4" key="1">
    <citation type="submission" date="2019-09" db="EMBL/GenBank/DDBJ databases">
        <title>Bird 10,000 Genomes (B10K) Project - Family phase.</title>
        <authorList>
            <person name="Zhang G."/>
        </authorList>
    </citation>
    <scope>NUCLEOTIDE SEQUENCE [LARGE SCALE GENOMIC DNA]</scope>
    <source>
        <strain evidence="3">B10K-DU-009-04</strain>
        <tissue evidence="3">Mixed tissue sample</tissue>
    </source>
</reference>
<comment type="similarity">
    <text evidence="1">Belongs to the arrestin family.</text>
</comment>
<accession>A0A7L0T009</accession>
<dbReference type="GO" id="GO:0015031">
    <property type="term" value="P:protein transport"/>
    <property type="evidence" value="ECO:0007669"/>
    <property type="project" value="TreeGrafter"/>
</dbReference>
<proteinExistence type="inferred from homology"/>
<dbReference type="GO" id="GO:0005737">
    <property type="term" value="C:cytoplasm"/>
    <property type="evidence" value="ECO:0007669"/>
    <property type="project" value="TreeGrafter"/>
</dbReference>
<dbReference type="AlphaFoldDB" id="A0A7L0T009"/>
<dbReference type="SMART" id="SM01017">
    <property type="entry name" value="Arrestin_C"/>
    <property type="match status" value="1"/>
</dbReference>